<keyword evidence="2" id="KW-1185">Reference proteome</keyword>
<proteinExistence type="predicted"/>
<dbReference type="Proteomes" id="UP001303046">
    <property type="component" value="Unassembled WGS sequence"/>
</dbReference>
<accession>A0ABR1DMZ4</accession>
<evidence type="ECO:0000313" key="1">
    <source>
        <dbReference type="EMBL" id="KAK6751821.1"/>
    </source>
</evidence>
<gene>
    <name evidence="1" type="primary">Necator_chrIV.g16616</name>
    <name evidence="1" type="ORF">RB195_003319</name>
</gene>
<name>A0ABR1DMZ4_NECAM</name>
<evidence type="ECO:0000313" key="2">
    <source>
        <dbReference type="Proteomes" id="UP001303046"/>
    </source>
</evidence>
<reference evidence="1 2" key="1">
    <citation type="submission" date="2023-08" db="EMBL/GenBank/DDBJ databases">
        <title>A Necator americanus chromosomal reference genome.</title>
        <authorList>
            <person name="Ilik V."/>
            <person name="Petrzelkova K.J."/>
            <person name="Pardy F."/>
            <person name="Fuh T."/>
            <person name="Niatou-Singa F.S."/>
            <person name="Gouil Q."/>
            <person name="Baker L."/>
            <person name="Ritchie M.E."/>
            <person name="Jex A.R."/>
            <person name="Gazzola D."/>
            <person name="Li H."/>
            <person name="Toshio Fujiwara R."/>
            <person name="Zhan B."/>
            <person name="Aroian R.V."/>
            <person name="Pafco B."/>
            <person name="Schwarz E.M."/>
        </authorList>
    </citation>
    <scope>NUCLEOTIDE SEQUENCE [LARGE SCALE GENOMIC DNA]</scope>
    <source>
        <strain evidence="1 2">Aroian</strain>
        <tissue evidence="1">Whole animal</tissue>
    </source>
</reference>
<dbReference type="EMBL" id="JAVFWL010000004">
    <property type="protein sequence ID" value="KAK6751821.1"/>
    <property type="molecule type" value="Genomic_DNA"/>
</dbReference>
<organism evidence="1 2">
    <name type="scientific">Necator americanus</name>
    <name type="common">Human hookworm</name>
    <dbReference type="NCBI Taxonomy" id="51031"/>
    <lineage>
        <taxon>Eukaryota</taxon>
        <taxon>Metazoa</taxon>
        <taxon>Ecdysozoa</taxon>
        <taxon>Nematoda</taxon>
        <taxon>Chromadorea</taxon>
        <taxon>Rhabditida</taxon>
        <taxon>Rhabditina</taxon>
        <taxon>Rhabditomorpha</taxon>
        <taxon>Strongyloidea</taxon>
        <taxon>Ancylostomatidae</taxon>
        <taxon>Bunostominae</taxon>
        <taxon>Necator</taxon>
    </lineage>
</organism>
<comment type="caution">
    <text evidence="1">The sequence shown here is derived from an EMBL/GenBank/DDBJ whole genome shotgun (WGS) entry which is preliminary data.</text>
</comment>
<protein>
    <submittedName>
        <fullName evidence="1">Uncharacterized protein</fullName>
    </submittedName>
</protein>
<sequence length="128" mass="14313">MHINYTRVSCRIDPTIAFGTKLGPSQTTAIGDGCQQGYHHAPSHYAPPKRLKGSRVRNCVHASCRFDPTVNYGLGFEGLICMDEESEYCHPINPYGQQHPEFTDITTPQDLGEQIIQFDIVSYIEIGI</sequence>